<dbReference type="SMART" id="SM00360">
    <property type="entry name" value="RRM"/>
    <property type="match status" value="1"/>
</dbReference>
<comment type="subcellular location">
    <subcellularLocation>
        <location evidence="1">Cytoplasm</location>
    </subcellularLocation>
</comment>
<dbReference type="GO" id="GO:0006417">
    <property type="term" value="P:regulation of translation"/>
    <property type="evidence" value="ECO:0007669"/>
    <property type="project" value="TreeGrafter"/>
</dbReference>
<evidence type="ECO:0000256" key="4">
    <source>
        <dbReference type="ARBA" id="ARBA00022884"/>
    </source>
</evidence>
<keyword evidence="2" id="KW-0963">Cytoplasm</keyword>
<evidence type="ECO:0000256" key="5">
    <source>
        <dbReference type="PROSITE-ProRule" id="PRU00176"/>
    </source>
</evidence>
<keyword evidence="7" id="KW-1185">Reference proteome</keyword>
<dbReference type="SUPFAM" id="SSF54928">
    <property type="entry name" value="RNA-binding domain, RBD"/>
    <property type="match status" value="1"/>
</dbReference>
<sequence length="84" mass="9512">MFVGGLSPTTAPELLHQYFIKFGEIKEYMIMKDPISKRSRGFGFVTFADPGSVDRVLESAPHFLESKKVLCSFINTFLNYSKIS</sequence>
<feature type="domain" description="RRM" evidence="6">
    <location>
        <begin position="1"/>
        <end position="84"/>
    </location>
</feature>
<dbReference type="Pfam" id="PF00076">
    <property type="entry name" value="RRM_1"/>
    <property type="match status" value="1"/>
</dbReference>
<name>A0A1I8HA24_9PLAT</name>
<dbReference type="GO" id="GO:0003729">
    <property type="term" value="F:mRNA binding"/>
    <property type="evidence" value="ECO:0007669"/>
    <property type="project" value="TreeGrafter"/>
</dbReference>
<evidence type="ECO:0000256" key="2">
    <source>
        <dbReference type="ARBA" id="ARBA00022490"/>
    </source>
</evidence>
<evidence type="ECO:0000259" key="6">
    <source>
        <dbReference type="PROSITE" id="PS50102"/>
    </source>
</evidence>
<dbReference type="AlphaFoldDB" id="A0A1I8HA24"/>
<dbReference type="PANTHER" id="PTHR48032">
    <property type="entry name" value="RNA-BINDING PROTEIN MUSASHI HOMOLOG RBP6"/>
    <property type="match status" value="1"/>
</dbReference>
<dbReference type="Proteomes" id="UP000095280">
    <property type="component" value="Unplaced"/>
</dbReference>
<protein>
    <submittedName>
        <fullName evidence="8">RRM domain-containing protein</fullName>
    </submittedName>
</protein>
<evidence type="ECO:0000313" key="8">
    <source>
        <dbReference type="WBParaSite" id="maker-uti_cns_0005163-snap-gene-0.8-mRNA-1"/>
    </source>
</evidence>
<dbReference type="InterPro" id="IPR035979">
    <property type="entry name" value="RBD_domain_sf"/>
</dbReference>
<dbReference type="InterPro" id="IPR012677">
    <property type="entry name" value="Nucleotide-bd_a/b_plait_sf"/>
</dbReference>
<keyword evidence="4 5" id="KW-0694">RNA-binding</keyword>
<evidence type="ECO:0000256" key="1">
    <source>
        <dbReference type="ARBA" id="ARBA00004496"/>
    </source>
</evidence>
<dbReference type="GO" id="GO:0005737">
    <property type="term" value="C:cytoplasm"/>
    <property type="evidence" value="ECO:0007669"/>
    <property type="project" value="UniProtKB-SubCell"/>
</dbReference>
<reference evidence="8" key="1">
    <citation type="submission" date="2016-11" db="UniProtKB">
        <authorList>
            <consortium name="WormBaseParasite"/>
        </authorList>
    </citation>
    <scope>IDENTIFICATION</scope>
</reference>
<keyword evidence="3" id="KW-0677">Repeat</keyword>
<evidence type="ECO:0000256" key="3">
    <source>
        <dbReference type="ARBA" id="ARBA00022737"/>
    </source>
</evidence>
<proteinExistence type="predicted"/>
<dbReference type="InterPro" id="IPR000504">
    <property type="entry name" value="RRM_dom"/>
</dbReference>
<evidence type="ECO:0000313" key="7">
    <source>
        <dbReference type="Proteomes" id="UP000095280"/>
    </source>
</evidence>
<dbReference type="PROSITE" id="PS50102">
    <property type="entry name" value="RRM"/>
    <property type="match status" value="1"/>
</dbReference>
<dbReference type="WBParaSite" id="maker-uti_cns_0005163-snap-gene-0.8-mRNA-1">
    <property type="protein sequence ID" value="maker-uti_cns_0005163-snap-gene-0.8-mRNA-1"/>
    <property type="gene ID" value="maker-uti_cns_0005163-snap-gene-0.8"/>
</dbReference>
<organism evidence="7 8">
    <name type="scientific">Macrostomum lignano</name>
    <dbReference type="NCBI Taxonomy" id="282301"/>
    <lineage>
        <taxon>Eukaryota</taxon>
        <taxon>Metazoa</taxon>
        <taxon>Spiralia</taxon>
        <taxon>Lophotrochozoa</taxon>
        <taxon>Platyhelminthes</taxon>
        <taxon>Rhabditophora</taxon>
        <taxon>Macrostomorpha</taxon>
        <taxon>Macrostomida</taxon>
        <taxon>Macrostomidae</taxon>
        <taxon>Macrostomum</taxon>
    </lineage>
</organism>
<dbReference type="Gene3D" id="3.30.70.330">
    <property type="match status" value="1"/>
</dbReference>
<dbReference type="PANTHER" id="PTHR48032:SF18">
    <property type="entry name" value="RRM DOMAIN-CONTAINING PROTEIN"/>
    <property type="match status" value="1"/>
</dbReference>
<accession>A0A1I8HA24</accession>